<feature type="transmembrane region" description="Helical" evidence="24">
    <location>
        <begin position="71"/>
        <end position="89"/>
    </location>
</feature>
<evidence type="ECO:0000256" key="2">
    <source>
        <dbReference type="ARBA" id="ARBA00004429"/>
    </source>
</evidence>
<keyword evidence="10" id="KW-0997">Cell inner membrane</keyword>
<dbReference type="Pfam" id="PF02852">
    <property type="entry name" value="Pyr_redox_dim"/>
    <property type="match status" value="1"/>
</dbReference>
<evidence type="ECO:0000256" key="21">
    <source>
        <dbReference type="ARBA" id="ARBA00023284"/>
    </source>
</evidence>
<evidence type="ECO:0000259" key="25">
    <source>
        <dbReference type="PROSITE" id="PS50846"/>
    </source>
</evidence>
<dbReference type="GO" id="GO:0050661">
    <property type="term" value="F:NADP binding"/>
    <property type="evidence" value="ECO:0007669"/>
    <property type="project" value="InterPro"/>
</dbReference>
<dbReference type="EMBL" id="GL349508">
    <property type="protein sequence ID" value="KNC55894.1"/>
    <property type="molecule type" value="Genomic_DNA"/>
</dbReference>
<proteinExistence type="inferred from homology"/>
<evidence type="ECO:0000256" key="9">
    <source>
        <dbReference type="ARBA" id="ARBA00022475"/>
    </source>
</evidence>
<dbReference type="InterPro" id="IPR016156">
    <property type="entry name" value="FAD/NAD-linked_Rdtase_dimer_sf"/>
</dbReference>
<evidence type="ECO:0000256" key="24">
    <source>
        <dbReference type="SAM" id="Phobius"/>
    </source>
</evidence>
<reference evidence="26 27" key="1">
    <citation type="submission" date="2010-05" db="EMBL/GenBank/DDBJ databases">
        <title>The Genome Sequence of Thecamonas trahens ATCC 50062.</title>
        <authorList>
            <consortium name="The Broad Institute Genome Sequencing Platform"/>
            <person name="Russ C."/>
            <person name="Cuomo C."/>
            <person name="Shea T."/>
            <person name="Young S.K."/>
            <person name="Zeng Q."/>
            <person name="Koehrsen M."/>
            <person name="Haas B."/>
            <person name="Borodovsky M."/>
            <person name="Guigo R."/>
            <person name="Alvarado L."/>
            <person name="Berlin A."/>
            <person name="Bochicchio J."/>
            <person name="Borenstein D."/>
            <person name="Chapman S."/>
            <person name="Chen Z."/>
            <person name="Freedman E."/>
            <person name="Gellesch M."/>
            <person name="Goldberg J."/>
            <person name="Griggs A."/>
            <person name="Gujja S."/>
            <person name="Heilman E."/>
            <person name="Heiman D."/>
            <person name="Hepburn T."/>
            <person name="Howarth C."/>
            <person name="Jen D."/>
            <person name="Larson L."/>
            <person name="Mehta T."/>
            <person name="Park D."/>
            <person name="Pearson M."/>
            <person name="Roberts A."/>
            <person name="Saif S."/>
            <person name="Shenoy N."/>
            <person name="Sisk P."/>
            <person name="Stolte C."/>
            <person name="Sykes S."/>
            <person name="Thomson T."/>
            <person name="Walk T."/>
            <person name="White J."/>
            <person name="Yandava C."/>
            <person name="Burger G."/>
            <person name="Gray M.W."/>
            <person name="Holland P.W.H."/>
            <person name="King N."/>
            <person name="Lang F.B.F."/>
            <person name="Roger A.J."/>
            <person name="Ruiz-Trillo I."/>
            <person name="Lander E."/>
            <person name="Nusbaum C."/>
        </authorList>
    </citation>
    <scope>NUCLEOTIDE SEQUENCE [LARGE SCALE GENOMIC DNA]</scope>
    <source>
        <strain evidence="26 27">ATCC 50062</strain>
    </source>
</reference>
<dbReference type="InterPro" id="IPR023753">
    <property type="entry name" value="FAD/NAD-binding_dom"/>
</dbReference>
<dbReference type="NCBIfam" id="NF033565">
    <property type="entry name" value="trans_MerF"/>
    <property type="match status" value="1"/>
</dbReference>
<dbReference type="Gene3D" id="1.10.287.910">
    <property type="entry name" value="bacterial mercury transporter, merf"/>
    <property type="match status" value="1"/>
</dbReference>
<evidence type="ECO:0000256" key="16">
    <source>
        <dbReference type="ARBA" id="ARBA00022914"/>
    </source>
</evidence>
<dbReference type="STRING" id="461836.A0A0L0DU92"/>
<keyword evidence="7" id="KW-0813">Transport</keyword>
<evidence type="ECO:0000256" key="11">
    <source>
        <dbReference type="ARBA" id="ARBA00022630"/>
    </source>
</evidence>
<dbReference type="NCBIfam" id="TIGR02053">
    <property type="entry name" value="MerA"/>
    <property type="match status" value="1"/>
</dbReference>
<keyword evidence="13" id="KW-0479">Metal-binding</keyword>
<keyword evidence="11" id="KW-0285">Flavoprotein</keyword>
<protein>
    <recommendedName>
        <fullName evidence="6">Mercuric reductase</fullName>
        <ecNumber evidence="5">1.16.1.1</ecNumber>
    </recommendedName>
    <alternativeName>
        <fullName evidence="22">Hg(II) reductase</fullName>
    </alternativeName>
</protein>
<feature type="transmembrane region" description="Helical" evidence="24">
    <location>
        <begin position="110"/>
        <end position="129"/>
    </location>
</feature>
<keyword evidence="27" id="KW-1185">Reference proteome</keyword>
<keyword evidence="9" id="KW-1003">Cell membrane</keyword>
<dbReference type="SUPFAM" id="SSF51905">
    <property type="entry name" value="FAD/NAD(P)-binding domain"/>
    <property type="match status" value="1"/>
</dbReference>
<keyword evidence="12 24" id="KW-0812">Transmembrane</keyword>
<gene>
    <name evidence="26" type="ORF">AMSG_11356</name>
</gene>
<dbReference type="PANTHER" id="PTHR43014:SF4">
    <property type="entry name" value="PYRIDINE NUCLEOTIDE-DISULFIDE OXIDOREDUCTASE RCLA-RELATED"/>
    <property type="match status" value="1"/>
</dbReference>
<feature type="transmembrane region" description="Helical" evidence="24">
    <location>
        <begin position="257"/>
        <end position="274"/>
    </location>
</feature>
<evidence type="ECO:0000256" key="15">
    <source>
        <dbReference type="ARBA" id="ARBA00022857"/>
    </source>
</evidence>
<comment type="cofactor">
    <cofactor evidence="1">
        <name>FAD</name>
        <dbReference type="ChEBI" id="CHEBI:57692"/>
    </cofactor>
</comment>
<evidence type="ECO:0000256" key="22">
    <source>
        <dbReference type="ARBA" id="ARBA00031725"/>
    </source>
</evidence>
<dbReference type="AlphaFoldDB" id="A0A0L0DU92"/>
<dbReference type="GO" id="GO:0003955">
    <property type="term" value="F:NAD(P)H dehydrogenase (quinone) activity"/>
    <property type="evidence" value="ECO:0007669"/>
    <property type="project" value="TreeGrafter"/>
</dbReference>
<dbReference type="Gene3D" id="3.50.50.60">
    <property type="entry name" value="FAD/NAD(P)-binding domain"/>
    <property type="match status" value="2"/>
</dbReference>
<evidence type="ECO:0000313" key="27">
    <source>
        <dbReference type="Proteomes" id="UP000054408"/>
    </source>
</evidence>
<evidence type="ECO:0000313" key="26">
    <source>
        <dbReference type="EMBL" id="KNC55894.1"/>
    </source>
</evidence>
<keyword evidence="20" id="KW-1015">Disulfide bond</keyword>
<dbReference type="InterPro" id="IPR036188">
    <property type="entry name" value="FAD/NAD-bd_sf"/>
</dbReference>
<dbReference type="PRINTS" id="PR00368">
    <property type="entry name" value="FADPNR"/>
</dbReference>
<dbReference type="CDD" id="cd00371">
    <property type="entry name" value="HMA"/>
    <property type="match status" value="1"/>
</dbReference>
<dbReference type="PROSITE" id="PS00076">
    <property type="entry name" value="PYRIDINE_REDOX_1"/>
    <property type="match status" value="1"/>
</dbReference>
<dbReference type="Pfam" id="PF02411">
    <property type="entry name" value="MerT"/>
    <property type="match status" value="1"/>
</dbReference>
<dbReference type="EC" id="1.16.1.1" evidence="5"/>
<dbReference type="Pfam" id="PF07992">
    <property type="entry name" value="Pyr_redox_2"/>
    <property type="match status" value="1"/>
</dbReference>
<dbReference type="Pfam" id="PF00403">
    <property type="entry name" value="HMA"/>
    <property type="match status" value="1"/>
</dbReference>
<dbReference type="GO" id="GO:0016152">
    <property type="term" value="F:mercury (II) reductase (NADP+) activity"/>
    <property type="evidence" value="ECO:0007669"/>
    <property type="project" value="UniProtKB-EC"/>
</dbReference>
<comment type="similarity">
    <text evidence="3">Belongs to the class-I pyridine nucleotide-disulfide oxidoreductase family.</text>
</comment>
<evidence type="ECO:0000256" key="3">
    <source>
        <dbReference type="ARBA" id="ARBA00007532"/>
    </source>
</evidence>
<evidence type="ECO:0000256" key="1">
    <source>
        <dbReference type="ARBA" id="ARBA00001974"/>
    </source>
</evidence>
<evidence type="ECO:0000256" key="19">
    <source>
        <dbReference type="ARBA" id="ARBA00023136"/>
    </source>
</evidence>
<dbReference type="InterPro" id="IPR036163">
    <property type="entry name" value="HMA_dom_sf"/>
</dbReference>
<feature type="transmembrane region" description="Helical" evidence="24">
    <location>
        <begin position="33"/>
        <end position="59"/>
    </location>
</feature>
<dbReference type="FunFam" id="3.30.390.30:FF:000001">
    <property type="entry name" value="Dihydrolipoyl dehydrogenase"/>
    <property type="match status" value="1"/>
</dbReference>
<evidence type="ECO:0000256" key="6">
    <source>
        <dbReference type="ARBA" id="ARBA00014791"/>
    </source>
</evidence>
<dbReference type="PANTHER" id="PTHR43014">
    <property type="entry name" value="MERCURIC REDUCTASE"/>
    <property type="match status" value="1"/>
</dbReference>
<feature type="transmembrane region" description="Helical" evidence="24">
    <location>
        <begin position="135"/>
        <end position="156"/>
    </location>
</feature>
<dbReference type="Pfam" id="PF11431">
    <property type="entry name" value="Transport_MerF"/>
    <property type="match status" value="1"/>
</dbReference>
<dbReference type="PRINTS" id="PR00411">
    <property type="entry name" value="PNDRDTASEI"/>
</dbReference>
<evidence type="ECO:0000256" key="5">
    <source>
        <dbReference type="ARBA" id="ARBA00012661"/>
    </source>
</evidence>
<dbReference type="InterPro" id="IPR006121">
    <property type="entry name" value="HMA_dom"/>
</dbReference>
<dbReference type="SUPFAM" id="SSF55008">
    <property type="entry name" value="HMA, heavy metal-associated domain"/>
    <property type="match status" value="1"/>
</dbReference>
<accession>A0A0L0DU92</accession>
<keyword evidence="15" id="KW-0521">NADP</keyword>
<comment type="subunit">
    <text evidence="4">Homodimer.</text>
</comment>
<evidence type="ECO:0000256" key="23">
    <source>
        <dbReference type="ARBA" id="ARBA00048984"/>
    </source>
</evidence>
<evidence type="ECO:0000256" key="8">
    <source>
        <dbReference type="ARBA" id="ARBA00022466"/>
    </source>
</evidence>
<keyword evidence="19 24" id="KW-0472">Membrane</keyword>
<keyword evidence="18" id="KW-0560">Oxidoreductase</keyword>
<dbReference type="InterPro" id="IPR017969">
    <property type="entry name" value="Heavy-metal-associated_CS"/>
</dbReference>
<dbReference type="Gene3D" id="3.30.70.100">
    <property type="match status" value="1"/>
</dbReference>
<feature type="transmembrane region" description="Helical" evidence="24">
    <location>
        <begin position="224"/>
        <end position="251"/>
    </location>
</feature>
<name>A0A0L0DU92_THETB</name>
<evidence type="ECO:0000256" key="18">
    <source>
        <dbReference type="ARBA" id="ARBA00023002"/>
    </source>
</evidence>
<evidence type="ECO:0000256" key="12">
    <source>
        <dbReference type="ARBA" id="ARBA00022692"/>
    </source>
</evidence>
<evidence type="ECO:0000256" key="10">
    <source>
        <dbReference type="ARBA" id="ARBA00022519"/>
    </source>
</evidence>
<evidence type="ECO:0000256" key="14">
    <source>
        <dbReference type="ARBA" id="ARBA00022827"/>
    </source>
</evidence>
<dbReference type="InterPro" id="IPR021091">
    <property type="entry name" value="Mercury_ion_transport_MerF"/>
</dbReference>
<keyword evidence="17 24" id="KW-1133">Transmembrane helix</keyword>
<evidence type="ECO:0000256" key="20">
    <source>
        <dbReference type="ARBA" id="ARBA00023157"/>
    </source>
</evidence>
<organism evidence="26 27">
    <name type="scientific">Thecamonas trahens ATCC 50062</name>
    <dbReference type="NCBI Taxonomy" id="461836"/>
    <lineage>
        <taxon>Eukaryota</taxon>
        <taxon>Apusozoa</taxon>
        <taxon>Apusomonadida</taxon>
        <taxon>Apusomonadidae</taxon>
        <taxon>Thecamonas</taxon>
    </lineage>
</organism>
<keyword evidence="21" id="KW-0676">Redox-active center</keyword>
<evidence type="ECO:0000256" key="17">
    <source>
        <dbReference type="ARBA" id="ARBA00022989"/>
    </source>
</evidence>
<evidence type="ECO:0000256" key="4">
    <source>
        <dbReference type="ARBA" id="ARBA00011738"/>
    </source>
</evidence>
<dbReference type="InterPro" id="IPR012999">
    <property type="entry name" value="Pyr_OxRdtase_I_AS"/>
</dbReference>
<dbReference type="Gene3D" id="3.30.390.30">
    <property type="match status" value="1"/>
</dbReference>
<dbReference type="OrthoDB" id="361797at2759"/>
<sequence>MARADETAAGAMEIGQETEGAQRRTGWAAAGGILGAVGASSCCILPLVLFSLGAGGAWIGNLTALAPYQPIFVAVTLGFLGYGFYAVYWKPRKACAEGAACARALPGRTVKAALWVATALVAAAIAFPYEVRRMIRALFAALVLTSLFVGTAAIAAQRTVTLAVDGMTCASCPYIVKQSLSRVPGVERVEVSYADKRAVVTFDDSRTDVAALTKATAGVLATGVVGSVVAAICCFTPVLVVVLGAAGLAAWLGWIDYVLLPALALFLGITAYGLRGRRNIEPGAFDMTLMTDDCCTTGQTGLRRTYDLAVIGAGSAGFSAAITAAELGARVALIGHGTIGGTCVNVGCVPSKTLIRAAETLHQGRAAERFAGIEARVGLTDWSATVSQKDELVGALRQAKYKDLLAAYEGITYVEGRARLATDGVLVEGEPLRAGKVVITTGARPALPSIPGIEEVSYLTSTTVLEIAELPRSLLIIGGGYIGCELAQLFARAGVEVTIACRRGLLPAAEPEVGTALTGYFEDEGIRVRSGLKYRQIRETEDGVILNALAEGNDVRLEAERVLIASGRRPNTEEMGLAEAGVVLLPNGGIEVDERLRTTKAGIYAAGDVTGRDQFVYMAAYAARLAAENALNGDSRRYDNAAMPAVVFTDPQVASVGLTEAAAGQAGHRVKTSLLSLDQVPRALAARDTRGLIKLVAEEETDRLLGAHILAPEGADSIQTAVLAIKHGLTVAELAETIFPYLTTVEGLKLAAQTFTRDVARLSCCAG</sequence>
<dbReference type="Proteomes" id="UP000054408">
    <property type="component" value="Unassembled WGS sequence"/>
</dbReference>
<dbReference type="InterPro" id="IPR004099">
    <property type="entry name" value="Pyr_nucl-diS_OxRdtase_dimer"/>
</dbReference>
<comment type="subcellular location">
    <subcellularLocation>
        <location evidence="2">Cell inner membrane</location>
        <topology evidence="2">Multi-pass membrane protein</topology>
    </subcellularLocation>
</comment>
<dbReference type="GO" id="GO:0015097">
    <property type="term" value="F:mercury ion transmembrane transporter activity"/>
    <property type="evidence" value="ECO:0007669"/>
    <property type="project" value="InterPro"/>
</dbReference>
<keyword evidence="16" id="KW-0476">Mercury</keyword>
<keyword evidence="8" id="KW-0475">Mercuric resistance</keyword>
<dbReference type="GO" id="GO:0050660">
    <property type="term" value="F:flavin adenine dinucleotide binding"/>
    <property type="evidence" value="ECO:0007669"/>
    <property type="project" value="InterPro"/>
</dbReference>
<dbReference type="PROSITE" id="PS01047">
    <property type="entry name" value="HMA_1"/>
    <property type="match status" value="1"/>
</dbReference>
<dbReference type="InterPro" id="IPR021179">
    <property type="entry name" value="Mercury_reductase_MerA"/>
</dbReference>
<keyword evidence="14" id="KW-0274">FAD</keyword>
<dbReference type="eggNOG" id="KOG1335">
    <property type="taxonomic scope" value="Eukaryota"/>
</dbReference>
<feature type="domain" description="HMA" evidence="25">
    <location>
        <begin position="158"/>
        <end position="224"/>
    </location>
</feature>
<dbReference type="GO" id="GO:0005886">
    <property type="term" value="C:plasma membrane"/>
    <property type="evidence" value="ECO:0007669"/>
    <property type="project" value="UniProtKB-SubCell"/>
</dbReference>
<dbReference type="PROSITE" id="PS50846">
    <property type="entry name" value="HMA_2"/>
    <property type="match status" value="1"/>
</dbReference>
<evidence type="ECO:0000256" key="13">
    <source>
        <dbReference type="ARBA" id="ARBA00022723"/>
    </source>
</evidence>
<evidence type="ECO:0000256" key="7">
    <source>
        <dbReference type="ARBA" id="ARBA00022448"/>
    </source>
</evidence>
<comment type="catalytic activity">
    <reaction evidence="23">
        <text>Hg + NADP(+) + H(+) = Hg(2+) + NADPH</text>
        <dbReference type="Rhea" id="RHEA:23856"/>
        <dbReference type="ChEBI" id="CHEBI:15378"/>
        <dbReference type="ChEBI" id="CHEBI:16170"/>
        <dbReference type="ChEBI" id="CHEBI:16793"/>
        <dbReference type="ChEBI" id="CHEBI:57783"/>
        <dbReference type="ChEBI" id="CHEBI:58349"/>
        <dbReference type="EC" id="1.16.1.1"/>
    </reaction>
</comment>
<dbReference type="GO" id="GO:0045340">
    <property type="term" value="F:mercury ion binding"/>
    <property type="evidence" value="ECO:0007669"/>
    <property type="project" value="InterPro"/>
</dbReference>
<dbReference type="InterPro" id="IPR003457">
    <property type="entry name" value="Transprt_MerT"/>
</dbReference>
<dbReference type="GO" id="GO:0016668">
    <property type="term" value="F:oxidoreductase activity, acting on a sulfur group of donors, NAD(P) as acceptor"/>
    <property type="evidence" value="ECO:0007669"/>
    <property type="project" value="InterPro"/>
</dbReference>
<dbReference type="SUPFAM" id="SSF55424">
    <property type="entry name" value="FAD/NAD-linked reductases, dimerisation (C-terminal) domain"/>
    <property type="match status" value="1"/>
</dbReference>